<name>A0A9P5LFN7_9HYPO</name>
<organism evidence="1 2">
    <name type="scientific">Cylindrodendrum hubeiense</name>
    <dbReference type="NCBI Taxonomy" id="595255"/>
    <lineage>
        <taxon>Eukaryota</taxon>
        <taxon>Fungi</taxon>
        <taxon>Dikarya</taxon>
        <taxon>Ascomycota</taxon>
        <taxon>Pezizomycotina</taxon>
        <taxon>Sordariomycetes</taxon>
        <taxon>Hypocreomycetidae</taxon>
        <taxon>Hypocreales</taxon>
        <taxon>Nectriaceae</taxon>
        <taxon>Cylindrodendrum</taxon>
    </lineage>
</organism>
<accession>A0A9P5LFN7</accession>
<keyword evidence="2" id="KW-1185">Reference proteome</keyword>
<dbReference type="OrthoDB" id="3251507at2759"/>
<dbReference type="EMBL" id="JAANBB010000107">
    <property type="protein sequence ID" value="KAF7550071.1"/>
    <property type="molecule type" value="Genomic_DNA"/>
</dbReference>
<evidence type="ECO:0000313" key="2">
    <source>
        <dbReference type="Proteomes" id="UP000722485"/>
    </source>
</evidence>
<protein>
    <submittedName>
        <fullName evidence="1">Uncharacterized protein</fullName>
    </submittedName>
</protein>
<dbReference type="AlphaFoldDB" id="A0A9P5LFN7"/>
<comment type="caution">
    <text evidence="1">The sequence shown here is derived from an EMBL/GenBank/DDBJ whole genome shotgun (WGS) entry which is preliminary data.</text>
</comment>
<dbReference type="Proteomes" id="UP000722485">
    <property type="component" value="Unassembled WGS sequence"/>
</dbReference>
<proteinExistence type="predicted"/>
<dbReference type="InterPro" id="IPR027796">
    <property type="entry name" value="OTT_1508_deam-like"/>
</dbReference>
<gene>
    <name evidence="1" type="ORF">G7Z17_g5982</name>
</gene>
<evidence type="ECO:0000313" key="1">
    <source>
        <dbReference type="EMBL" id="KAF7550071.1"/>
    </source>
</evidence>
<reference evidence="1" key="1">
    <citation type="submission" date="2020-03" db="EMBL/GenBank/DDBJ databases">
        <title>Draft Genome Sequence of Cylindrodendrum hubeiense.</title>
        <authorList>
            <person name="Buettner E."/>
            <person name="Kellner H."/>
        </authorList>
    </citation>
    <scope>NUCLEOTIDE SEQUENCE</scope>
    <source>
        <strain evidence="1">IHI 201604</strain>
    </source>
</reference>
<dbReference type="PANTHER" id="PTHR42037:SF1">
    <property type="match status" value="1"/>
</dbReference>
<dbReference type="Pfam" id="PF14441">
    <property type="entry name" value="OTT_1508_deam"/>
    <property type="match status" value="1"/>
</dbReference>
<sequence length="347" mass="39757">MGKPRLNKVKKEGNILRNAAKQCEGVLKKVTFDATTTNSLLIWLKKFNFGKKLDSLKTCEIAYEARNDPQMQMLRRLGQESHAENSSDGAPNPFRTVTHLIGRLAEHIRVAKQLLEDSGRLGRLLEDSKVDSVAPPVCVPSPEADSQTTLEGILTRILPAGDKRHGEYLAYLSRMDFRERIKEVYEKHKPKPRVHSEMQMHDHFYVNQFEFVDGDPFIGTSKFACYGCKLYFRHHPAGYVEPDSHEKAFLNWGPVALARGHDDPRWLEQRDVMNLIIKDIRDVALKQIQRQEISSMTRPDSITGITNSENEWFEDVYEFADVEDKFLSEADIEEGKFIPSFTANAYV</sequence>
<dbReference type="PANTHER" id="PTHR42037">
    <property type="match status" value="1"/>
</dbReference>